<feature type="domain" description="GGDEF" evidence="1">
    <location>
        <begin position="169"/>
        <end position="303"/>
    </location>
</feature>
<dbReference type="Pfam" id="PF00990">
    <property type="entry name" value="GGDEF"/>
    <property type="match status" value="1"/>
</dbReference>
<dbReference type="SUPFAM" id="SSF55781">
    <property type="entry name" value="GAF domain-like"/>
    <property type="match status" value="1"/>
</dbReference>
<dbReference type="InterPro" id="IPR043128">
    <property type="entry name" value="Rev_trsase/Diguanyl_cyclase"/>
</dbReference>
<sequence>MNTTAELTMYQEALRAEGTAILRWDLNADRVYGDELLQGVIPEKLKNESYSAFLLQSLPLHPNDRIFFVSLVEFLKKPHPEYADTTHEKVIEYRVKEDSGEYRWYHARYIIHFEKERAQYATILLRNTDSEHRHTEALQQKAQRDALTGLYNKEYAKELIKEALGVPGTVKALLVLDMDGFKKINDNLGHLFGDAVISDMALTLAEVFDETDIIGRVGGDEFVVLIRDAADRSLVVKRCEKLRNMLRRSFAYGDGKELHVSGSVGIAMSPEYGRRYEELFGFADAALYEAKRRGRDMQVFYTKDMQASQKKSAEDNTVMEKRQAFLTNPQVFIFQMLYETGDARITVETLLALFAKYFMVQRVVIYQQKRGQWVCWFEWHADGYSSAAEAHAGAVFEYINSHFQKEIYGTFSECPDTTLIDGEAGKTLVERSLCSFLHAGIMSEEKRIGFVGFDDCRGPRIWTKREHEVLKTFADVLGTFLMDQMRYEMVRKGYWHMQGVLNAMPMKMWVTSAKDGKVLYMNAKTRKALAGPENGEERTCYKVVTDSNRPCVRCKYFKLRGNCPVGLRLKRDAEEKNLTPVTVLWQGEGDSHLFVDRN</sequence>
<evidence type="ECO:0000313" key="2">
    <source>
        <dbReference type="EMBL" id="SDC26279.1"/>
    </source>
</evidence>
<keyword evidence="3" id="KW-1185">Reference proteome</keyword>
<protein>
    <submittedName>
        <fullName evidence="2">Diguanylate cyclase (GGDEF) domain-containing protein</fullName>
    </submittedName>
</protein>
<evidence type="ECO:0000259" key="1">
    <source>
        <dbReference type="PROSITE" id="PS50887"/>
    </source>
</evidence>
<organism evidence="2 3">
    <name type="scientific">Succiniclasticum ruminis</name>
    <dbReference type="NCBI Taxonomy" id="40841"/>
    <lineage>
        <taxon>Bacteria</taxon>
        <taxon>Bacillati</taxon>
        <taxon>Bacillota</taxon>
        <taxon>Negativicutes</taxon>
        <taxon>Acidaminococcales</taxon>
        <taxon>Acidaminococcaceae</taxon>
        <taxon>Succiniclasticum</taxon>
    </lineage>
</organism>
<dbReference type="Gene3D" id="3.30.450.20">
    <property type="entry name" value="PAS domain"/>
    <property type="match status" value="1"/>
</dbReference>
<dbReference type="CDD" id="cd01949">
    <property type="entry name" value="GGDEF"/>
    <property type="match status" value="1"/>
</dbReference>
<evidence type="ECO:0000313" key="3">
    <source>
        <dbReference type="Proteomes" id="UP000198943"/>
    </source>
</evidence>
<gene>
    <name evidence="2" type="ORF">SAMN04487864_10477</name>
</gene>
<dbReference type="PANTHER" id="PTHR46663:SF2">
    <property type="entry name" value="GGDEF DOMAIN-CONTAINING PROTEIN"/>
    <property type="match status" value="1"/>
</dbReference>
<dbReference type="SUPFAM" id="SSF55073">
    <property type="entry name" value="Nucleotide cyclase"/>
    <property type="match status" value="1"/>
</dbReference>
<dbReference type="Gene3D" id="3.30.450.40">
    <property type="match status" value="1"/>
</dbReference>
<dbReference type="NCBIfam" id="TIGR00254">
    <property type="entry name" value="GGDEF"/>
    <property type="match status" value="1"/>
</dbReference>
<dbReference type="PANTHER" id="PTHR46663">
    <property type="entry name" value="DIGUANYLATE CYCLASE DGCT-RELATED"/>
    <property type="match status" value="1"/>
</dbReference>
<dbReference type="InterPro" id="IPR029787">
    <property type="entry name" value="Nucleotide_cyclase"/>
</dbReference>
<name>A0A1G6K5G1_9FIRM</name>
<proteinExistence type="predicted"/>
<dbReference type="OrthoDB" id="9759607at2"/>
<dbReference type="RefSeq" id="WP_093729772.1">
    <property type="nucleotide sequence ID" value="NZ_FMYW01000004.1"/>
</dbReference>
<dbReference type="EMBL" id="FMYW01000004">
    <property type="protein sequence ID" value="SDC26279.1"/>
    <property type="molecule type" value="Genomic_DNA"/>
</dbReference>
<accession>A0A1G6K5G1</accession>
<reference evidence="3" key="1">
    <citation type="submission" date="2016-10" db="EMBL/GenBank/DDBJ databases">
        <authorList>
            <person name="Varghese N."/>
            <person name="Submissions S."/>
        </authorList>
    </citation>
    <scope>NUCLEOTIDE SEQUENCE [LARGE SCALE GENOMIC DNA]</scope>
    <source>
        <strain evidence="3">DSM 11005</strain>
    </source>
</reference>
<dbReference type="InterPro" id="IPR000160">
    <property type="entry name" value="GGDEF_dom"/>
</dbReference>
<dbReference type="AlphaFoldDB" id="A0A1G6K5G1"/>
<dbReference type="Gene3D" id="3.30.70.270">
    <property type="match status" value="1"/>
</dbReference>
<dbReference type="PROSITE" id="PS50887">
    <property type="entry name" value="GGDEF"/>
    <property type="match status" value="1"/>
</dbReference>
<dbReference type="Proteomes" id="UP000198943">
    <property type="component" value="Unassembled WGS sequence"/>
</dbReference>
<dbReference type="InterPro" id="IPR029016">
    <property type="entry name" value="GAF-like_dom_sf"/>
</dbReference>
<dbReference type="InterPro" id="IPR052163">
    <property type="entry name" value="DGC-Regulatory_Protein"/>
</dbReference>
<dbReference type="SMART" id="SM00267">
    <property type="entry name" value="GGDEF"/>
    <property type="match status" value="1"/>
</dbReference>